<protein>
    <submittedName>
        <fullName evidence="2">Uncharacterized protein</fullName>
    </submittedName>
</protein>
<comment type="caution">
    <text evidence="2">The sequence shown here is derived from an EMBL/GenBank/DDBJ whole genome shotgun (WGS) entry which is preliminary data.</text>
</comment>
<keyword evidence="1" id="KW-1133">Transmembrane helix</keyword>
<dbReference type="AlphaFoldDB" id="A0A9J6G5A7"/>
<keyword evidence="1" id="KW-0472">Membrane</keyword>
<keyword evidence="3" id="KW-1185">Reference proteome</keyword>
<dbReference type="OrthoDB" id="6485764at2759"/>
<proteinExistence type="predicted"/>
<evidence type="ECO:0000313" key="2">
    <source>
        <dbReference type="EMBL" id="KAH9369644.1"/>
    </source>
</evidence>
<dbReference type="Proteomes" id="UP000821853">
    <property type="component" value="Chromosome 3"/>
</dbReference>
<keyword evidence="1" id="KW-0812">Transmembrane</keyword>
<gene>
    <name evidence="2" type="ORF">HPB48_007611</name>
</gene>
<name>A0A9J6G5A7_HAELO</name>
<dbReference type="VEuPathDB" id="VectorBase:HLOH_056802"/>
<dbReference type="EMBL" id="JABSTR010000005">
    <property type="protein sequence ID" value="KAH9369644.1"/>
    <property type="molecule type" value="Genomic_DNA"/>
</dbReference>
<feature type="transmembrane region" description="Helical" evidence="1">
    <location>
        <begin position="56"/>
        <end position="74"/>
    </location>
</feature>
<evidence type="ECO:0000256" key="1">
    <source>
        <dbReference type="SAM" id="Phobius"/>
    </source>
</evidence>
<evidence type="ECO:0000313" key="3">
    <source>
        <dbReference type="Proteomes" id="UP000821853"/>
    </source>
</evidence>
<sequence length="492" mass="55178">MPPEHSRGSREAREKAVKMAYGKDEDASFDDVAEYLRIRARVVNAVKFFKRSRSSVTRLFIALTIAGGIVIFLPTHSITVKNFLLWGIFVQKHNAVVTLGDKSAAGAAKGVVVIGAEAPPYTGHESPLLEDVDDPDEAEFFTRFIPHRGQNVTSTTVPLSVFVTYDVEKLPTVAVVITYCDEIFSAIASPAPPFHTRYVTLCVRPLDWREPARQHGSLCFRWRAHTGKFWRELDLSEPELSRYCLEELHFKYVLLGKFQRDALEDRFGRYRQLAGAQYHISVRQLYECEKKLRLQKLLIFPREEAECGDTNEDLLACNFSVSVTDDDITSGHSDMDAIVYIAGYAAHSVSKKLSCSTCFSTLVFENREIEAENTAMIANLTRGGLKFPQPWAVHMVLMTKLVAEKLSFGENVNDFLSCSNQRGVVTSQTISLLEEPDIEMCENGHTAQTLMGLVVRVATNNVLNNFCKLRNDIIQDNAQKKAAARKAATPKK</sequence>
<organism evidence="2 3">
    <name type="scientific">Haemaphysalis longicornis</name>
    <name type="common">Bush tick</name>
    <dbReference type="NCBI Taxonomy" id="44386"/>
    <lineage>
        <taxon>Eukaryota</taxon>
        <taxon>Metazoa</taxon>
        <taxon>Ecdysozoa</taxon>
        <taxon>Arthropoda</taxon>
        <taxon>Chelicerata</taxon>
        <taxon>Arachnida</taxon>
        <taxon>Acari</taxon>
        <taxon>Parasitiformes</taxon>
        <taxon>Ixodida</taxon>
        <taxon>Ixodoidea</taxon>
        <taxon>Ixodidae</taxon>
        <taxon>Haemaphysalinae</taxon>
        <taxon>Haemaphysalis</taxon>
    </lineage>
</organism>
<reference evidence="2 3" key="1">
    <citation type="journal article" date="2020" name="Cell">
        <title>Large-Scale Comparative Analyses of Tick Genomes Elucidate Their Genetic Diversity and Vector Capacities.</title>
        <authorList>
            <consortium name="Tick Genome and Microbiome Consortium (TIGMIC)"/>
            <person name="Jia N."/>
            <person name="Wang J."/>
            <person name="Shi W."/>
            <person name="Du L."/>
            <person name="Sun Y."/>
            <person name="Zhan W."/>
            <person name="Jiang J.F."/>
            <person name="Wang Q."/>
            <person name="Zhang B."/>
            <person name="Ji P."/>
            <person name="Bell-Sakyi L."/>
            <person name="Cui X.M."/>
            <person name="Yuan T.T."/>
            <person name="Jiang B.G."/>
            <person name="Yang W.F."/>
            <person name="Lam T.T."/>
            <person name="Chang Q.C."/>
            <person name="Ding S.J."/>
            <person name="Wang X.J."/>
            <person name="Zhu J.G."/>
            <person name="Ruan X.D."/>
            <person name="Zhao L."/>
            <person name="Wei J.T."/>
            <person name="Ye R.Z."/>
            <person name="Que T.C."/>
            <person name="Du C.H."/>
            <person name="Zhou Y.H."/>
            <person name="Cheng J.X."/>
            <person name="Dai P.F."/>
            <person name="Guo W.B."/>
            <person name="Han X.H."/>
            <person name="Huang E.J."/>
            <person name="Li L.F."/>
            <person name="Wei W."/>
            <person name="Gao Y.C."/>
            <person name="Liu J.Z."/>
            <person name="Shao H.Z."/>
            <person name="Wang X."/>
            <person name="Wang C.C."/>
            <person name="Yang T.C."/>
            <person name="Huo Q.B."/>
            <person name="Li W."/>
            <person name="Chen H.Y."/>
            <person name="Chen S.E."/>
            <person name="Zhou L.G."/>
            <person name="Ni X.B."/>
            <person name="Tian J.H."/>
            <person name="Sheng Y."/>
            <person name="Liu T."/>
            <person name="Pan Y.S."/>
            <person name="Xia L.Y."/>
            <person name="Li J."/>
            <person name="Zhao F."/>
            <person name="Cao W.C."/>
        </authorList>
    </citation>
    <scope>NUCLEOTIDE SEQUENCE [LARGE SCALE GENOMIC DNA]</scope>
    <source>
        <strain evidence="2">HaeL-2018</strain>
    </source>
</reference>
<accession>A0A9J6G5A7</accession>